<dbReference type="OrthoDB" id="9797534at2"/>
<evidence type="ECO:0000256" key="6">
    <source>
        <dbReference type="ARBA" id="ARBA00022989"/>
    </source>
</evidence>
<evidence type="ECO:0000256" key="7">
    <source>
        <dbReference type="ARBA" id="ARBA00023136"/>
    </source>
</evidence>
<dbReference type="PATRIC" id="fig|472175.3.peg.711"/>
<dbReference type="InterPro" id="IPR055348">
    <property type="entry name" value="DctQ"/>
</dbReference>
<comment type="subcellular location">
    <subcellularLocation>
        <location evidence="1 9">Cell inner membrane</location>
        <topology evidence="1 9">Multi-pass membrane protein</topology>
    </subcellularLocation>
</comment>
<dbReference type="GO" id="GO:0005886">
    <property type="term" value="C:plasma membrane"/>
    <property type="evidence" value="ECO:0007669"/>
    <property type="project" value="UniProtKB-SubCell"/>
</dbReference>
<dbReference type="GO" id="GO:0022857">
    <property type="term" value="F:transmembrane transporter activity"/>
    <property type="evidence" value="ECO:0007669"/>
    <property type="project" value="UniProtKB-UniRule"/>
</dbReference>
<keyword evidence="3" id="KW-1003">Cell membrane</keyword>
<evidence type="ECO:0000256" key="4">
    <source>
        <dbReference type="ARBA" id="ARBA00022519"/>
    </source>
</evidence>
<comment type="function">
    <text evidence="9">Part of the tripartite ATP-independent periplasmic (TRAP) transport system.</text>
</comment>
<name>A0A084U9P3_9HYPH</name>
<gene>
    <name evidence="11" type="ORF">EL18_00696</name>
</gene>
<feature type="transmembrane region" description="Helical" evidence="9">
    <location>
        <begin position="134"/>
        <end position="156"/>
    </location>
</feature>
<reference evidence="11 12" key="1">
    <citation type="submission" date="2014-05" db="EMBL/GenBank/DDBJ databases">
        <title>Draft Genome Sequence of Nitratireductor basaltis Strain UMTGB225, A Marine Bacterium Isolated from Green Barrel Tunicate.</title>
        <authorList>
            <person name="Gan H.Y."/>
        </authorList>
    </citation>
    <scope>NUCLEOTIDE SEQUENCE [LARGE SCALE GENOMIC DNA]</scope>
    <source>
        <strain evidence="11 12">UMTGB225</strain>
    </source>
</reference>
<organism evidence="11 12">
    <name type="scientific">Nitratireductor basaltis</name>
    <dbReference type="NCBI Taxonomy" id="472175"/>
    <lineage>
        <taxon>Bacteria</taxon>
        <taxon>Pseudomonadati</taxon>
        <taxon>Pseudomonadota</taxon>
        <taxon>Alphaproteobacteria</taxon>
        <taxon>Hyphomicrobiales</taxon>
        <taxon>Phyllobacteriaceae</taxon>
        <taxon>Nitratireductor</taxon>
    </lineage>
</organism>
<dbReference type="STRING" id="472175.EL18_00696"/>
<dbReference type="AlphaFoldDB" id="A0A084U9P3"/>
<dbReference type="EMBL" id="JMQM01000001">
    <property type="protein sequence ID" value="KFB09679.1"/>
    <property type="molecule type" value="Genomic_DNA"/>
</dbReference>
<dbReference type="GO" id="GO:0015740">
    <property type="term" value="P:C4-dicarboxylate transport"/>
    <property type="evidence" value="ECO:0007669"/>
    <property type="project" value="TreeGrafter"/>
</dbReference>
<feature type="transmembrane region" description="Helical" evidence="9">
    <location>
        <begin position="101"/>
        <end position="122"/>
    </location>
</feature>
<keyword evidence="6 9" id="KW-1133">Transmembrane helix</keyword>
<feature type="transmembrane region" description="Helical" evidence="9">
    <location>
        <begin position="12"/>
        <end position="31"/>
    </location>
</feature>
<proteinExistence type="inferred from homology"/>
<feature type="domain" description="Tripartite ATP-independent periplasmic transporters DctQ component" evidence="10">
    <location>
        <begin position="25"/>
        <end position="166"/>
    </location>
</feature>
<evidence type="ECO:0000256" key="2">
    <source>
        <dbReference type="ARBA" id="ARBA00022448"/>
    </source>
</evidence>
<sequence>MRHFLDGLYRVAEWMAMGALCAVALLVFAQVGGRVFDSLLTFAGGSPYGFLVPSLAEIAGFLLVGASFLALAGSFRAGSHIRVTLALMNLPEPVRRASETAALAAATFLAGLLAWYTTMLAWDSYVYGEKSFGIIAVPLSLPQGVMALGAIIFAVATADDLIATLRGGRPTSIAKEEEGAGEVA</sequence>
<dbReference type="PANTHER" id="PTHR35011:SF10">
    <property type="entry name" value="TRAP TRANSPORTER SMALL PERMEASE PROTEIN"/>
    <property type="match status" value="1"/>
</dbReference>
<feature type="transmembrane region" description="Helical" evidence="9">
    <location>
        <begin position="51"/>
        <end position="72"/>
    </location>
</feature>
<evidence type="ECO:0000256" key="8">
    <source>
        <dbReference type="ARBA" id="ARBA00038436"/>
    </source>
</evidence>
<protein>
    <recommendedName>
        <fullName evidence="9">TRAP transporter small permease protein</fullName>
    </recommendedName>
</protein>
<evidence type="ECO:0000313" key="12">
    <source>
        <dbReference type="Proteomes" id="UP000053675"/>
    </source>
</evidence>
<dbReference type="eggNOG" id="COG4665">
    <property type="taxonomic scope" value="Bacteria"/>
</dbReference>
<accession>A0A084U9P3</accession>
<keyword evidence="12" id="KW-1185">Reference proteome</keyword>
<keyword evidence="2 9" id="KW-0813">Transport</keyword>
<evidence type="ECO:0000256" key="1">
    <source>
        <dbReference type="ARBA" id="ARBA00004429"/>
    </source>
</evidence>
<keyword evidence="4 9" id="KW-0997">Cell inner membrane</keyword>
<comment type="subunit">
    <text evidence="9">The complex comprises the extracytoplasmic solute receptor protein and the two transmembrane proteins.</text>
</comment>
<evidence type="ECO:0000313" key="11">
    <source>
        <dbReference type="EMBL" id="KFB09679.1"/>
    </source>
</evidence>
<dbReference type="InterPro" id="IPR007387">
    <property type="entry name" value="TRAP_DctQ"/>
</dbReference>
<dbReference type="PANTHER" id="PTHR35011">
    <property type="entry name" value="2,3-DIKETO-L-GULONATE TRAP TRANSPORTER SMALL PERMEASE PROTEIN YIAM"/>
    <property type="match status" value="1"/>
</dbReference>
<dbReference type="RefSeq" id="WP_036479775.1">
    <property type="nucleotide sequence ID" value="NZ_JMQM01000001.1"/>
</dbReference>
<evidence type="ECO:0000256" key="9">
    <source>
        <dbReference type="RuleBase" id="RU369079"/>
    </source>
</evidence>
<comment type="caution">
    <text evidence="11">The sequence shown here is derived from an EMBL/GenBank/DDBJ whole genome shotgun (WGS) entry which is preliminary data.</text>
</comment>
<keyword evidence="7 9" id="KW-0472">Membrane</keyword>
<comment type="similarity">
    <text evidence="8 9">Belongs to the TRAP transporter small permease family.</text>
</comment>
<evidence type="ECO:0000259" key="10">
    <source>
        <dbReference type="Pfam" id="PF04290"/>
    </source>
</evidence>
<dbReference type="Pfam" id="PF04290">
    <property type="entry name" value="DctQ"/>
    <property type="match status" value="1"/>
</dbReference>
<dbReference type="Proteomes" id="UP000053675">
    <property type="component" value="Unassembled WGS sequence"/>
</dbReference>
<evidence type="ECO:0000256" key="3">
    <source>
        <dbReference type="ARBA" id="ARBA00022475"/>
    </source>
</evidence>
<evidence type="ECO:0000256" key="5">
    <source>
        <dbReference type="ARBA" id="ARBA00022692"/>
    </source>
</evidence>
<keyword evidence="5 9" id="KW-0812">Transmembrane</keyword>